<dbReference type="Proteomes" id="UP000015241">
    <property type="component" value="Unassembled WGS sequence"/>
</dbReference>
<accession>S8DQA0</accession>
<dbReference type="HOGENOM" id="CLU_2133564_0_0_1"/>
<protein>
    <submittedName>
        <fullName evidence="2">Uncharacterized protein</fullName>
    </submittedName>
</protein>
<feature type="compositionally biased region" description="Basic and acidic residues" evidence="1">
    <location>
        <begin position="80"/>
        <end position="89"/>
    </location>
</feature>
<evidence type="ECO:0000313" key="2">
    <source>
        <dbReference type="EMBL" id="EPS93373.1"/>
    </source>
</evidence>
<sequence length="113" mass="12557">MSGTNERIHSAAEARGHERHKLPVSRLLELLNTWTHKLDAEILVPSGRKQLCYDLGVAARVRELLVGFVIDTRSEEEEEYHPAPKRSADAVDQAAPPISQNSYALPDMSVVLS</sequence>
<feature type="region of interest" description="Disordered" evidence="1">
    <location>
        <begin position="74"/>
        <end position="113"/>
    </location>
</feature>
<evidence type="ECO:0000256" key="1">
    <source>
        <dbReference type="SAM" id="MobiDB-lite"/>
    </source>
</evidence>
<evidence type="ECO:0000313" key="3">
    <source>
        <dbReference type="Proteomes" id="UP000015241"/>
    </source>
</evidence>
<gene>
    <name evidence="2" type="ORF">FOMPIDRAFT_1056035</name>
</gene>
<reference evidence="2 3" key="1">
    <citation type="journal article" date="2012" name="Science">
        <title>The Paleozoic origin of enzymatic lignin decomposition reconstructed from 31 fungal genomes.</title>
        <authorList>
            <person name="Floudas D."/>
            <person name="Binder M."/>
            <person name="Riley R."/>
            <person name="Barry K."/>
            <person name="Blanchette R.A."/>
            <person name="Henrissat B."/>
            <person name="Martinez A.T."/>
            <person name="Otillar R."/>
            <person name="Spatafora J.W."/>
            <person name="Yadav J.S."/>
            <person name="Aerts A."/>
            <person name="Benoit I."/>
            <person name="Boyd A."/>
            <person name="Carlson A."/>
            <person name="Copeland A."/>
            <person name="Coutinho P.M."/>
            <person name="de Vries R.P."/>
            <person name="Ferreira P."/>
            <person name="Findley K."/>
            <person name="Foster B."/>
            <person name="Gaskell J."/>
            <person name="Glotzer D."/>
            <person name="Gorecki P."/>
            <person name="Heitman J."/>
            <person name="Hesse C."/>
            <person name="Hori C."/>
            <person name="Igarashi K."/>
            <person name="Jurgens J.A."/>
            <person name="Kallen N."/>
            <person name="Kersten P."/>
            <person name="Kohler A."/>
            <person name="Kuees U."/>
            <person name="Kumar T.K.A."/>
            <person name="Kuo A."/>
            <person name="LaButti K."/>
            <person name="Larrondo L.F."/>
            <person name="Lindquist E."/>
            <person name="Ling A."/>
            <person name="Lombard V."/>
            <person name="Lucas S."/>
            <person name="Lundell T."/>
            <person name="Martin R."/>
            <person name="McLaughlin D.J."/>
            <person name="Morgenstern I."/>
            <person name="Morin E."/>
            <person name="Murat C."/>
            <person name="Nagy L.G."/>
            <person name="Nolan M."/>
            <person name="Ohm R.A."/>
            <person name="Patyshakuliyeva A."/>
            <person name="Rokas A."/>
            <person name="Ruiz-Duenas F.J."/>
            <person name="Sabat G."/>
            <person name="Salamov A."/>
            <person name="Samejima M."/>
            <person name="Schmutz J."/>
            <person name="Slot J.C."/>
            <person name="St John F."/>
            <person name="Stenlid J."/>
            <person name="Sun H."/>
            <person name="Sun S."/>
            <person name="Syed K."/>
            <person name="Tsang A."/>
            <person name="Wiebenga A."/>
            <person name="Young D."/>
            <person name="Pisabarro A."/>
            <person name="Eastwood D.C."/>
            <person name="Martin F."/>
            <person name="Cullen D."/>
            <person name="Grigoriev I.V."/>
            <person name="Hibbett D.S."/>
        </authorList>
    </citation>
    <scope>NUCLEOTIDE SEQUENCE</scope>
    <source>
        <strain evidence="3">FP-58527</strain>
    </source>
</reference>
<organism evidence="2 3">
    <name type="scientific">Fomitopsis schrenkii</name>
    <name type="common">Brown rot fungus</name>
    <dbReference type="NCBI Taxonomy" id="2126942"/>
    <lineage>
        <taxon>Eukaryota</taxon>
        <taxon>Fungi</taxon>
        <taxon>Dikarya</taxon>
        <taxon>Basidiomycota</taxon>
        <taxon>Agaricomycotina</taxon>
        <taxon>Agaricomycetes</taxon>
        <taxon>Polyporales</taxon>
        <taxon>Fomitopsis</taxon>
    </lineage>
</organism>
<proteinExistence type="predicted"/>
<dbReference type="InParanoid" id="S8DQA0"/>
<dbReference type="AlphaFoldDB" id="S8DQA0"/>
<dbReference type="EMBL" id="KE504280">
    <property type="protein sequence ID" value="EPS93373.1"/>
    <property type="molecule type" value="Genomic_DNA"/>
</dbReference>
<name>S8DQA0_FOMSC</name>
<keyword evidence="3" id="KW-1185">Reference proteome</keyword>